<keyword evidence="5 9" id="KW-0227">DNA damage</keyword>
<dbReference type="PIRSF" id="PIRSF003128">
    <property type="entry name" value="RecN"/>
    <property type="match status" value="1"/>
</dbReference>
<gene>
    <name evidence="12" type="primary">recN</name>
    <name evidence="12" type="ORF">ACFQ2F_11560</name>
</gene>
<sequence length="563" mass="60763">MLTSLSIRDIVLIDKLDLVFGEGLSVLTGETGAGKSILLDAFTLAIGGRGDAALVRKGASQGQVTAVFEPVPGHPVLDLLEENEIAQEGTLILRRVQNSDGRTRAFLNDQTVSIQLLKQVGQLLVEIHGQHDDRALIDQSGHRDLVDAYAGLTGDVAELGKRWDTWKAAEHALEEHAREIETIRANADFVSHALEELRALDPQQGEEESLADRRALMMNAEKIAGELNEALDALEGEGTAQARIAAALRRIERQADSASALLTPVAEALEKVMLETENARNTIEHSLAEAAFEPEELEQAEERLFALRALARKHKVMVDDLPALTEKLEEELENLEQGESRLEALNQDVAKAREAFETKAVAVSDARQDAAAKLDEAIVAELGPLKLEKARFITKIERLPLEQGGPSGIDRVAFHVQTNPGTEPGPMMKVASGGELARFILALKVVLASRGSAPTLVFDEIDTGVGGATAAAIGERLARLADQVQVLVVTHAPQVAAQAHGHLRIAKESVDGDQGEAVATRVVHLEGAHRREEIARMLAGQEITDEARAAAERLMSHRAGERA</sequence>
<evidence type="ECO:0000313" key="13">
    <source>
        <dbReference type="Proteomes" id="UP001597102"/>
    </source>
</evidence>
<dbReference type="RefSeq" id="WP_379089996.1">
    <property type="nucleotide sequence ID" value="NZ_JBHTJO010000001.1"/>
</dbReference>
<evidence type="ECO:0000256" key="8">
    <source>
        <dbReference type="ARBA" id="ARBA00033408"/>
    </source>
</evidence>
<evidence type="ECO:0000256" key="5">
    <source>
        <dbReference type="ARBA" id="ARBA00022763"/>
    </source>
</evidence>
<dbReference type="SUPFAM" id="SSF52540">
    <property type="entry name" value="P-loop containing nucleoside triphosphate hydrolases"/>
    <property type="match status" value="1"/>
</dbReference>
<evidence type="ECO:0000256" key="6">
    <source>
        <dbReference type="ARBA" id="ARBA00022840"/>
    </source>
</evidence>
<keyword evidence="10" id="KW-0175">Coiled coil</keyword>
<dbReference type="InterPro" id="IPR027417">
    <property type="entry name" value="P-loop_NTPase"/>
</dbReference>
<evidence type="ECO:0000256" key="3">
    <source>
        <dbReference type="ARBA" id="ARBA00021315"/>
    </source>
</evidence>
<comment type="caution">
    <text evidence="12">The sequence shown here is derived from an EMBL/GenBank/DDBJ whole genome shotgun (WGS) entry which is preliminary data.</text>
</comment>
<evidence type="ECO:0000256" key="4">
    <source>
        <dbReference type="ARBA" id="ARBA00022741"/>
    </source>
</evidence>
<dbReference type="PANTHER" id="PTHR11059">
    <property type="entry name" value="DNA REPAIR PROTEIN RECN"/>
    <property type="match status" value="1"/>
</dbReference>
<dbReference type="Proteomes" id="UP001597102">
    <property type="component" value="Unassembled WGS sequence"/>
</dbReference>
<evidence type="ECO:0000256" key="9">
    <source>
        <dbReference type="PIRNR" id="PIRNR003128"/>
    </source>
</evidence>
<keyword evidence="6" id="KW-0067">ATP-binding</keyword>
<dbReference type="CDD" id="cd03241">
    <property type="entry name" value="ABC_RecN"/>
    <property type="match status" value="2"/>
</dbReference>
<dbReference type="NCBIfam" id="TIGR00634">
    <property type="entry name" value="recN"/>
    <property type="match status" value="1"/>
</dbReference>
<comment type="similarity">
    <text evidence="2 9">Belongs to the RecN family.</text>
</comment>
<reference evidence="13" key="1">
    <citation type="journal article" date="2019" name="Int. J. Syst. Evol. Microbiol.">
        <title>The Global Catalogue of Microorganisms (GCM) 10K type strain sequencing project: providing services to taxonomists for standard genome sequencing and annotation.</title>
        <authorList>
            <consortium name="The Broad Institute Genomics Platform"/>
            <consortium name="The Broad Institute Genome Sequencing Center for Infectious Disease"/>
            <person name="Wu L."/>
            <person name="Ma J."/>
        </authorList>
    </citation>
    <scope>NUCLEOTIDE SEQUENCE [LARGE SCALE GENOMIC DNA]</scope>
    <source>
        <strain evidence="13">CCUG 61697</strain>
    </source>
</reference>
<dbReference type="InterPro" id="IPR003395">
    <property type="entry name" value="RecF/RecN/SMC_N"/>
</dbReference>
<feature type="coiled-coil region" evidence="10">
    <location>
        <begin position="318"/>
        <end position="355"/>
    </location>
</feature>
<evidence type="ECO:0000259" key="11">
    <source>
        <dbReference type="Pfam" id="PF02463"/>
    </source>
</evidence>
<keyword evidence="13" id="KW-1185">Reference proteome</keyword>
<dbReference type="Gene3D" id="3.40.50.300">
    <property type="entry name" value="P-loop containing nucleotide triphosphate hydrolases"/>
    <property type="match status" value="2"/>
</dbReference>
<accession>A0ABW3JBJ8</accession>
<keyword evidence="7 9" id="KW-0234">DNA repair</keyword>
<dbReference type="InterPro" id="IPR004604">
    <property type="entry name" value="DNA_recomb/repair_RecN"/>
</dbReference>
<evidence type="ECO:0000256" key="2">
    <source>
        <dbReference type="ARBA" id="ARBA00009441"/>
    </source>
</evidence>
<protein>
    <recommendedName>
        <fullName evidence="3 9">DNA repair protein RecN</fullName>
    </recommendedName>
    <alternativeName>
        <fullName evidence="8 9">Recombination protein N</fullName>
    </alternativeName>
</protein>
<feature type="domain" description="RecF/RecN/SMC N-terminal" evidence="11">
    <location>
        <begin position="14"/>
        <end position="507"/>
    </location>
</feature>
<dbReference type="EMBL" id="JBHTJO010000001">
    <property type="protein sequence ID" value="MFD0987732.1"/>
    <property type="molecule type" value="Genomic_DNA"/>
</dbReference>
<keyword evidence="4" id="KW-0547">Nucleotide-binding</keyword>
<comment type="function">
    <text evidence="1 9">May be involved in recombinational repair of damaged DNA.</text>
</comment>
<organism evidence="12 13">
    <name type="scientific">Methyloligella solikamskensis</name>
    <dbReference type="NCBI Taxonomy" id="1177756"/>
    <lineage>
        <taxon>Bacteria</taxon>
        <taxon>Pseudomonadati</taxon>
        <taxon>Pseudomonadota</taxon>
        <taxon>Alphaproteobacteria</taxon>
        <taxon>Hyphomicrobiales</taxon>
        <taxon>Hyphomicrobiaceae</taxon>
        <taxon>Methyloligella</taxon>
    </lineage>
</organism>
<evidence type="ECO:0000313" key="12">
    <source>
        <dbReference type="EMBL" id="MFD0987732.1"/>
    </source>
</evidence>
<dbReference type="Pfam" id="PF02463">
    <property type="entry name" value="SMC_N"/>
    <property type="match status" value="1"/>
</dbReference>
<dbReference type="PANTHER" id="PTHR11059:SF0">
    <property type="entry name" value="DNA REPAIR PROTEIN RECN"/>
    <property type="match status" value="1"/>
</dbReference>
<name>A0ABW3JBJ8_9HYPH</name>
<proteinExistence type="inferred from homology"/>
<evidence type="ECO:0000256" key="10">
    <source>
        <dbReference type="SAM" id="Coils"/>
    </source>
</evidence>
<evidence type="ECO:0000256" key="7">
    <source>
        <dbReference type="ARBA" id="ARBA00023204"/>
    </source>
</evidence>
<evidence type="ECO:0000256" key="1">
    <source>
        <dbReference type="ARBA" id="ARBA00003618"/>
    </source>
</evidence>